<evidence type="ECO:0000313" key="3">
    <source>
        <dbReference type="Proteomes" id="UP001595945"/>
    </source>
</evidence>
<dbReference type="EMBL" id="JBHSHT010000002">
    <property type="protein sequence ID" value="MFC4825169.1"/>
    <property type="molecule type" value="Genomic_DNA"/>
</dbReference>
<dbReference type="RefSeq" id="WP_254269134.1">
    <property type="nucleotide sequence ID" value="NZ_CP100400.1"/>
</dbReference>
<proteinExistence type="predicted"/>
<name>A0ABD5Q5E8_9EURY</name>
<evidence type="ECO:0000313" key="2">
    <source>
        <dbReference type="EMBL" id="MFC4825169.1"/>
    </source>
</evidence>
<sequence>MRAETVEEWMDTSGPGPESLLRHRFLEPPYGYVIGVVLWPVFLSIVSVWGVLQSVLPPTVVTVGGLVVGIGGFVVTSTSSALLMGVTAWNTPYERVRRQSVLLCLSLVPSALLFGLYLRWPSIPYRYELGLSVFLAHELSKIVFLGPAIGFAFVISSLVVFVYRACIK</sequence>
<dbReference type="Proteomes" id="UP001595945">
    <property type="component" value="Unassembled WGS sequence"/>
</dbReference>
<keyword evidence="3" id="KW-1185">Reference proteome</keyword>
<keyword evidence="1" id="KW-1133">Transmembrane helix</keyword>
<dbReference type="GeneID" id="73044121"/>
<feature type="transmembrane region" description="Helical" evidence="1">
    <location>
        <begin position="142"/>
        <end position="163"/>
    </location>
</feature>
<organism evidence="2 3">
    <name type="scientific">Halorussus aquaticus</name>
    <dbReference type="NCBI Taxonomy" id="2953748"/>
    <lineage>
        <taxon>Archaea</taxon>
        <taxon>Methanobacteriati</taxon>
        <taxon>Methanobacteriota</taxon>
        <taxon>Stenosarchaea group</taxon>
        <taxon>Halobacteria</taxon>
        <taxon>Halobacteriales</taxon>
        <taxon>Haladaptataceae</taxon>
        <taxon>Halorussus</taxon>
    </lineage>
</organism>
<gene>
    <name evidence="2" type="ORF">ACFO9K_12965</name>
</gene>
<keyword evidence="1" id="KW-0812">Transmembrane</keyword>
<feature type="transmembrane region" description="Helical" evidence="1">
    <location>
        <begin position="64"/>
        <end position="89"/>
    </location>
</feature>
<feature type="transmembrane region" description="Helical" evidence="1">
    <location>
        <begin position="30"/>
        <end position="52"/>
    </location>
</feature>
<feature type="transmembrane region" description="Helical" evidence="1">
    <location>
        <begin position="101"/>
        <end position="122"/>
    </location>
</feature>
<keyword evidence="1" id="KW-0472">Membrane</keyword>
<dbReference type="AlphaFoldDB" id="A0ABD5Q5E8"/>
<evidence type="ECO:0000256" key="1">
    <source>
        <dbReference type="SAM" id="Phobius"/>
    </source>
</evidence>
<comment type="caution">
    <text evidence="2">The sequence shown here is derived from an EMBL/GenBank/DDBJ whole genome shotgun (WGS) entry which is preliminary data.</text>
</comment>
<protein>
    <submittedName>
        <fullName evidence="2">Uncharacterized protein</fullName>
    </submittedName>
</protein>
<accession>A0ABD5Q5E8</accession>
<reference evidence="2 3" key="1">
    <citation type="journal article" date="2019" name="Int. J. Syst. Evol. Microbiol.">
        <title>The Global Catalogue of Microorganisms (GCM) 10K type strain sequencing project: providing services to taxonomists for standard genome sequencing and annotation.</title>
        <authorList>
            <consortium name="The Broad Institute Genomics Platform"/>
            <consortium name="The Broad Institute Genome Sequencing Center for Infectious Disease"/>
            <person name="Wu L."/>
            <person name="Ma J."/>
        </authorList>
    </citation>
    <scope>NUCLEOTIDE SEQUENCE [LARGE SCALE GENOMIC DNA]</scope>
    <source>
        <strain evidence="2 3">XZYJ18</strain>
    </source>
</reference>